<dbReference type="AlphaFoldDB" id="A0A126QNI3"/>
<reference evidence="2 4" key="1">
    <citation type="journal article" date="2016" name="Front. Microbiol.">
        <title>Genome Sequence of the Piezophilic, Mesophilic Sulfate-Reducing Bacterium Desulfovibrio indicus J2T.</title>
        <authorList>
            <person name="Cao J."/>
            <person name="Maignien L."/>
            <person name="Shao Z."/>
            <person name="Alain K."/>
            <person name="Jebbar M."/>
        </authorList>
    </citation>
    <scope>NUCLEOTIDE SEQUENCE [LARGE SCALE GENOMIC DNA]</scope>
    <source>
        <strain evidence="2 4">J2</strain>
    </source>
</reference>
<dbReference type="OrthoDB" id="5471551at2"/>
<organism evidence="3 5">
    <name type="scientific">Pseudodesulfovibrio indicus</name>
    <dbReference type="NCBI Taxonomy" id="1716143"/>
    <lineage>
        <taxon>Bacteria</taxon>
        <taxon>Pseudomonadati</taxon>
        <taxon>Thermodesulfobacteriota</taxon>
        <taxon>Desulfovibrionia</taxon>
        <taxon>Desulfovibrionales</taxon>
        <taxon>Desulfovibrionaceae</taxon>
    </lineage>
</organism>
<evidence type="ECO:0008006" key="6">
    <source>
        <dbReference type="Google" id="ProtNLM"/>
    </source>
</evidence>
<evidence type="ECO:0000313" key="3">
    <source>
        <dbReference type="EMBL" id="TDT90011.1"/>
    </source>
</evidence>
<feature type="transmembrane region" description="Helical" evidence="1">
    <location>
        <begin position="38"/>
        <end position="60"/>
    </location>
</feature>
<reference evidence="3 5" key="2">
    <citation type="submission" date="2019-03" db="EMBL/GenBank/DDBJ databases">
        <title>Genomic Encyclopedia of Type Strains, Phase IV (KMG-IV): sequencing the most valuable type-strain genomes for metagenomic binning, comparative biology and taxonomic classification.</title>
        <authorList>
            <person name="Goeker M."/>
        </authorList>
    </citation>
    <scope>NUCLEOTIDE SEQUENCE [LARGE SCALE GENOMIC DNA]</scope>
    <source>
        <strain evidence="3 5">DSM 101483</strain>
    </source>
</reference>
<dbReference type="Proteomes" id="UP000055611">
    <property type="component" value="Chromosome"/>
</dbReference>
<dbReference type="KEGG" id="dej:AWY79_10995"/>
<accession>A0A126QNI3</accession>
<gene>
    <name evidence="2" type="ORF">AWY79_10995</name>
    <name evidence="3" type="ORF">EDC59_103315</name>
</gene>
<protein>
    <recommendedName>
        <fullName evidence="6">SHOCT domain-containing protein</fullName>
    </recommendedName>
</protein>
<dbReference type="EMBL" id="SOBK01000003">
    <property type="protein sequence ID" value="TDT90011.1"/>
    <property type="molecule type" value="Genomic_DNA"/>
</dbReference>
<evidence type="ECO:0000313" key="5">
    <source>
        <dbReference type="Proteomes" id="UP000295506"/>
    </source>
</evidence>
<keyword evidence="1" id="KW-1133">Transmembrane helix</keyword>
<evidence type="ECO:0000313" key="4">
    <source>
        <dbReference type="Proteomes" id="UP000055611"/>
    </source>
</evidence>
<dbReference type="EMBL" id="CP014206">
    <property type="protein sequence ID" value="AMK11603.1"/>
    <property type="molecule type" value="Genomic_DNA"/>
</dbReference>
<keyword evidence="1" id="KW-0472">Membrane</keyword>
<evidence type="ECO:0000313" key="2">
    <source>
        <dbReference type="EMBL" id="AMK11603.1"/>
    </source>
</evidence>
<keyword evidence="1" id="KW-0812">Transmembrane</keyword>
<keyword evidence="4" id="KW-1185">Reference proteome</keyword>
<dbReference type="RefSeq" id="WP_066803636.1">
    <property type="nucleotide sequence ID" value="NZ_CP014206.1"/>
</dbReference>
<sequence length="109" mass="12577">MLFSDIPQLLGSFFDFMDSPQWRAWPFNSGYGEHILPAVARLLFVSLIIGAILLFLRLLFGPGGPLRDKELEEEARIQTERERAEVEELFAKGEISELEYKTRMKSLKD</sequence>
<evidence type="ECO:0000256" key="1">
    <source>
        <dbReference type="SAM" id="Phobius"/>
    </source>
</evidence>
<dbReference type="Proteomes" id="UP000295506">
    <property type="component" value="Unassembled WGS sequence"/>
</dbReference>
<proteinExistence type="predicted"/>
<name>A0A126QNI3_9BACT</name>